<evidence type="ECO:0000256" key="3">
    <source>
        <dbReference type="ARBA" id="ARBA00022729"/>
    </source>
</evidence>
<dbReference type="SUPFAM" id="SSF52743">
    <property type="entry name" value="Subtilisin-like"/>
    <property type="match status" value="1"/>
</dbReference>
<dbReference type="CDD" id="cd04852">
    <property type="entry name" value="Peptidases_S8_3"/>
    <property type="match status" value="1"/>
</dbReference>
<dbReference type="FunFam" id="3.30.70.80:FF:000002">
    <property type="entry name" value="Subtilisin-like protease SBT5.3"/>
    <property type="match status" value="1"/>
</dbReference>
<dbReference type="InterPro" id="IPR015500">
    <property type="entry name" value="Peptidase_S8_subtilisin-rel"/>
</dbReference>
<dbReference type="InterPro" id="IPR036852">
    <property type="entry name" value="Peptidase_S8/S53_dom_sf"/>
</dbReference>
<dbReference type="InterPro" id="IPR037045">
    <property type="entry name" value="S8pro/Inhibitor_I9_sf"/>
</dbReference>
<reference evidence="12" key="1">
    <citation type="submission" date="2019-08" db="EMBL/GenBank/DDBJ databases">
        <title>Reference gene set and small RNA set construction with multiple tissues from Davidia involucrata Baill.</title>
        <authorList>
            <person name="Yang H."/>
            <person name="Zhou C."/>
            <person name="Li G."/>
            <person name="Wang J."/>
            <person name="Gao P."/>
            <person name="Wang M."/>
            <person name="Wang R."/>
            <person name="Zhao Y."/>
        </authorList>
    </citation>
    <scope>NUCLEOTIDE SEQUENCE</scope>
    <source>
        <tissue evidence="12">Mixed with DoveR01_LX</tissue>
    </source>
</reference>
<dbReference type="InterPro" id="IPR023828">
    <property type="entry name" value="Peptidase_S8_Ser-AS"/>
</dbReference>
<evidence type="ECO:0000259" key="8">
    <source>
        <dbReference type="Pfam" id="PF00082"/>
    </source>
</evidence>
<dbReference type="Gene3D" id="2.60.40.2310">
    <property type="match status" value="1"/>
</dbReference>
<dbReference type="PRINTS" id="PR00723">
    <property type="entry name" value="SUBTILISIN"/>
</dbReference>
<dbReference type="InterPro" id="IPR041469">
    <property type="entry name" value="Subtilisin-like_FN3"/>
</dbReference>
<feature type="domain" description="Inhibitor I9" evidence="10">
    <location>
        <begin position="52"/>
        <end position="129"/>
    </location>
</feature>
<gene>
    <name evidence="12" type="ORF">Din_021395</name>
</gene>
<evidence type="ECO:0000256" key="6">
    <source>
        <dbReference type="PIRSR" id="PIRSR615500-1"/>
    </source>
</evidence>
<feature type="active site" description="Charge relay system" evidence="6 7">
    <location>
        <position position="163"/>
    </location>
</feature>
<sequence length="779" mass="84418">MQIYHHFHYTYFHLAFYHLLEVCKDSMILLALFLFTGFANFIDGATTDTKHYIVYMGDLSNHDSESAIMANHELLTSVTGSLDSAQEAMVYHYSKSFRGFSARLTAEQAQQLAESDSVVSVFESRMQQFHTTHSWEFLGVSSIDQYSQLPKQSKSDIIVGVLDSGVWPESESFSDKGLGPVPKKFKGKCVTGDSFTMANCNRKIIGARFYSKGLEEDQGMPLESVGLPFFRSARDTEGHGTHTASTVAGSTVTNTSLFGIARGTARGGAPKARLAIYKVGWFGSLSDADVLSAFDDAIDDGVDIISMSFGSSSQQSYYEDVNSIGAFHAFQKGILISGSAGNDFNPGTTINVAPWILTVAASSMDRELNSDIYLGNSKVLKGYAINPLRMEKSYALITGSVAAAPGVPKENASSCLNNTLDPSLVKGKIVVCTMDITNDGPSAKIVIVKEAGGVGMIDLYPQARDFYYQFGIPATLIGQEEAKELEAYMATEKHPVAKILTTRTNLKTKPAPHMAVFSSKGPNIVTPDIITPDITAPGVQIFAAWSPVSTEDTAGRSEDYNIISGTSMSCPHVSAVAAILKSHHPSWSPAAIMSAIMTTATIIDNTGHPIKTFPDGTEATPFDYGSGHINPVAALNPGLIYDFDSSDIINFLCSYGASPRQLKNLTRKLISCKNPLTPSYNFNYPSIGVFRMKGSVSVSRTVTYYGKGPTIYFADVVHPEGVKVTVTPPSLKFKKTGEKMSFKVNLTPLKSNKNFFVFGALTWKNGIHRVRSPIGVNVL</sequence>
<proteinExistence type="inferred from homology"/>
<evidence type="ECO:0000256" key="1">
    <source>
        <dbReference type="ARBA" id="ARBA00011073"/>
    </source>
</evidence>
<dbReference type="PROSITE" id="PS51892">
    <property type="entry name" value="SUBTILASE"/>
    <property type="match status" value="1"/>
</dbReference>
<dbReference type="Pfam" id="PF17766">
    <property type="entry name" value="fn3_6"/>
    <property type="match status" value="1"/>
</dbReference>
<evidence type="ECO:0000256" key="2">
    <source>
        <dbReference type="ARBA" id="ARBA00022670"/>
    </source>
</evidence>
<accession>A0A5B7A6L3</accession>
<dbReference type="InterPro" id="IPR000209">
    <property type="entry name" value="Peptidase_S8/S53_dom"/>
</dbReference>
<evidence type="ECO:0000259" key="11">
    <source>
        <dbReference type="Pfam" id="PF17766"/>
    </source>
</evidence>
<dbReference type="Pfam" id="PF02225">
    <property type="entry name" value="PA"/>
    <property type="match status" value="1"/>
</dbReference>
<comment type="similarity">
    <text evidence="1 7">Belongs to the peptidase S8 family.</text>
</comment>
<dbReference type="GO" id="GO:0006508">
    <property type="term" value="P:proteolysis"/>
    <property type="evidence" value="ECO:0007669"/>
    <property type="project" value="UniProtKB-KW"/>
</dbReference>
<evidence type="ECO:0000256" key="5">
    <source>
        <dbReference type="ARBA" id="ARBA00022825"/>
    </source>
</evidence>
<feature type="active site" description="Charge relay system" evidence="6 7">
    <location>
        <position position="567"/>
    </location>
</feature>
<keyword evidence="2 7" id="KW-0645">Protease</keyword>
<feature type="domain" description="PA" evidence="9">
    <location>
        <begin position="398"/>
        <end position="485"/>
    </location>
</feature>
<protein>
    <submittedName>
        <fullName evidence="12">Putative subtilisin-like protease SBT5.3</fullName>
    </submittedName>
</protein>
<dbReference type="Gene3D" id="3.50.30.30">
    <property type="match status" value="1"/>
</dbReference>
<dbReference type="Gene3D" id="3.30.70.80">
    <property type="entry name" value="Peptidase S8 propeptide/proteinase inhibitor I9"/>
    <property type="match status" value="1"/>
</dbReference>
<evidence type="ECO:0000313" key="12">
    <source>
        <dbReference type="EMBL" id="MPA51954.1"/>
    </source>
</evidence>
<keyword evidence="3" id="KW-0732">Signal</keyword>
<keyword evidence="4 7" id="KW-0378">Hydrolase</keyword>
<feature type="domain" description="Subtilisin-like protease fibronectin type-III" evidence="11">
    <location>
        <begin position="681"/>
        <end position="776"/>
    </location>
</feature>
<feature type="active site" description="Charge relay system" evidence="6 7">
    <location>
        <position position="239"/>
    </location>
</feature>
<dbReference type="EMBL" id="GHES01021395">
    <property type="protein sequence ID" value="MPA51954.1"/>
    <property type="molecule type" value="Transcribed_RNA"/>
</dbReference>
<feature type="domain" description="Peptidase S8/S53" evidence="8">
    <location>
        <begin position="155"/>
        <end position="608"/>
    </location>
</feature>
<dbReference type="InterPro" id="IPR045051">
    <property type="entry name" value="SBT"/>
</dbReference>
<dbReference type="FunFam" id="3.40.50.200:FF:000006">
    <property type="entry name" value="Subtilisin-like protease SBT1.5"/>
    <property type="match status" value="1"/>
</dbReference>
<dbReference type="Pfam" id="PF00082">
    <property type="entry name" value="Peptidase_S8"/>
    <property type="match status" value="1"/>
</dbReference>
<evidence type="ECO:0000256" key="7">
    <source>
        <dbReference type="PROSITE-ProRule" id="PRU01240"/>
    </source>
</evidence>
<dbReference type="InterPro" id="IPR034197">
    <property type="entry name" value="Peptidases_S8_3"/>
</dbReference>
<organism evidence="12">
    <name type="scientific">Davidia involucrata</name>
    <name type="common">Dove tree</name>
    <dbReference type="NCBI Taxonomy" id="16924"/>
    <lineage>
        <taxon>Eukaryota</taxon>
        <taxon>Viridiplantae</taxon>
        <taxon>Streptophyta</taxon>
        <taxon>Embryophyta</taxon>
        <taxon>Tracheophyta</taxon>
        <taxon>Spermatophyta</taxon>
        <taxon>Magnoliopsida</taxon>
        <taxon>eudicotyledons</taxon>
        <taxon>Gunneridae</taxon>
        <taxon>Pentapetalae</taxon>
        <taxon>asterids</taxon>
        <taxon>Cornales</taxon>
        <taxon>Nyssaceae</taxon>
        <taxon>Davidia</taxon>
    </lineage>
</organism>
<evidence type="ECO:0000259" key="10">
    <source>
        <dbReference type="Pfam" id="PF05922"/>
    </source>
</evidence>
<evidence type="ECO:0000259" key="9">
    <source>
        <dbReference type="Pfam" id="PF02225"/>
    </source>
</evidence>
<name>A0A5B7A6L3_DAVIN</name>
<dbReference type="GO" id="GO:0004252">
    <property type="term" value="F:serine-type endopeptidase activity"/>
    <property type="evidence" value="ECO:0007669"/>
    <property type="project" value="UniProtKB-UniRule"/>
</dbReference>
<dbReference type="CDD" id="cd02120">
    <property type="entry name" value="PA_subtilisin_like"/>
    <property type="match status" value="1"/>
</dbReference>
<dbReference type="PROSITE" id="PS00138">
    <property type="entry name" value="SUBTILASE_SER"/>
    <property type="match status" value="1"/>
</dbReference>
<keyword evidence="5 7" id="KW-0720">Serine protease</keyword>
<dbReference type="PANTHER" id="PTHR10795">
    <property type="entry name" value="PROPROTEIN CONVERTASE SUBTILISIN/KEXIN"/>
    <property type="match status" value="1"/>
</dbReference>
<evidence type="ECO:0000256" key="4">
    <source>
        <dbReference type="ARBA" id="ARBA00022801"/>
    </source>
</evidence>
<dbReference type="AlphaFoldDB" id="A0A5B7A6L3"/>
<dbReference type="InterPro" id="IPR010259">
    <property type="entry name" value="S8pro/Inhibitor_I9"/>
</dbReference>
<dbReference type="Pfam" id="PF05922">
    <property type="entry name" value="Inhibitor_I9"/>
    <property type="match status" value="1"/>
</dbReference>
<dbReference type="Gene3D" id="3.40.50.200">
    <property type="entry name" value="Peptidase S8/S53 domain"/>
    <property type="match status" value="1"/>
</dbReference>
<dbReference type="InterPro" id="IPR003137">
    <property type="entry name" value="PA_domain"/>
</dbReference>